<name>A0ABD0VKT3_DENTH</name>
<evidence type="ECO:0000313" key="2">
    <source>
        <dbReference type="Proteomes" id="UP001552299"/>
    </source>
</evidence>
<dbReference type="Proteomes" id="UP001552299">
    <property type="component" value="Unassembled WGS sequence"/>
</dbReference>
<evidence type="ECO:0000313" key="1">
    <source>
        <dbReference type="EMBL" id="KAL0923232.1"/>
    </source>
</evidence>
<organism evidence="1 2">
    <name type="scientific">Dendrobium thyrsiflorum</name>
    <name type="common">Pinecone-like raceme dendrobium</name>
    <name type="synonym">Orchid</name>
    <dbReference type="NCBI Taxonomy" id="117978"/>
    <lineage>
        <taxon>Eukaryota</taxon>
        <taxon>Viridiplantae</taxon>
        <taxon>Streptophyta</taxon>
        <taxon>Embryophyta</taxon>
        <taxon>Tracheophyta</taxon>
        <taxon>Spermatophyta</taxon>
        <taxon>Magnoliopsida</taxon>
        <taxon>Liliopsida</taxon>
        <taxon>Asparagales</taxon>
        <taxon>Orchidaceae</taxon>
        <taxon>Epidendroideae</taxon>
        <taxon>Malaxideae</taxon>
        <taxon>Dendrobiinae</taxon>
        <taxon>Dendrobium</taxon>
    </lineage>
</organism>
<dbReference type="AlphaFoldDB" id="A0ABD0VKT3"/>
<accession>A0ABD0VKT3</accession>
<keyword evidence="2" id="KW-1185">Reference proteome</keyword>
<dbReference type="EMBL" id="JANQDX010000006">
    <property type="protein sequence ID" value="KAL0923232.1"/>
    <property type="molecule type" value="Genomic_DNA"/>
</dbReference>
<protein>
    <submittedName>
        <fullName evidence="1">Uncharacterized protein</fullName>
    </submittedName>
</protein>
<comment type="caution">
    <text evidence="1">The sequence shown here is derived from an EMBL/GenBank/DDBJ whole genome shotgun (WGS) entry which is preliminary data.</text>
</comment>
<sequence>MYSSSSARLRPSHEDQASSTTDFFFVFREEGRGFRLRLQASFDQKLSSMDEILSSTVAFIWIISPSRRSSNASIFLTTIDTLIFVGQKNLNIDSKNSKTASFRTLQISLMPLTNGMLELNNGLGMDLKVEGNIPGHCRTFHLTVHSNVVVNRKALEAQLIAGLNIIFKFLLAGTDPWGCIFRFSLLQHLLLHKRFPAPPSALALADWMFLALLWWLQDQLLPNRPWDYTCVTGELPMLAEQWNNKKLRYDRRHPQTLLFLTQRSVKTTSLPKERPFGGKMVYETISHLTVICLVNGNGVKASFATGPYL</sequence>
<reference evidence="1 2" key="1">
    <citation type="journal article" date="2024" name="Plant Biotechnol. J.">
        <title>Dendrobium thyrsiflorum genome and its molecular insights into genes involved in important horticultural traits.</title>
        <authorList>
            <person name="Chen B."/>
            <person name="Wang J.Y."/>
            <person name="Zheng P.J."/>
            <person name="Li K.L."/>
            <person name="Liang Y.M."/>
            <person name="Chen X.F."/>
            <person name="Zhang C."/>
            <person name="Zhao X."/>
            <person name="He X."/>
            <person name="Zhang G.Q."/>
            <person name="Liu Z.J."/>
            <person name="Xu Q."/>
        </authorList>
    </citation>
    <scope>NUCLEOTIDE SEQUENCE [LARGE SCALE GENOMIC DNA]</scope>
    <source>
        <strain evidence="1">GZMU011</strain>
    </source>
</reference>
<proteinExistence type="predicted"/>
<gene>
    <name evidence="1" type="ORF">M5K25_007278</name>
</gene>